<protein>
    <submittedName>
        <fullName evidence="1">Uncharacterized protein</fullName>
    </submittedName>
</protein>
<sequence>MTVERPLRQKVSVNKEIISKFEEILKKLGVIEGKFDKKKVKEFADLGAKNTKESKMNCQIKIR</sequence>
<reference evidence="1 2" key="1">
    <citation type="submission" date="2014-07" db="EMBL/GenBank/DDBJ databases">
        <authorList>
            <person name="McCorrison J."/>
            <person name="Sanka R."/>
            <person name="Torralba M."/>
            <person name="Gillis M."/>
            <person name="Haft D.H."/>
            <person name="Methe B."/>
            <person name="Sutton G."/>
            <person name="Nelson K.E."/>
        </authorList>
    </citation>
    <scope>NUCLEOTIDE SEQUENCE [LARGE SCALE GENOMIC DNA]</scope>
    <source>
        <strain evidence="1 2">DNF00314</strain>
    </source>
</reference>
<dbReference type="RefSeq" id="WP_038152345.1">
    <property type="nucleotide sequence ID" value="NZ_JRNT01000009.1"/>
</dbReference>
<accession>A0A096CQ24</accession>
<evidence type="ECO:0000313" key="2">
    <source>
        <dbReference type="Proteomes" id="UP000029628"/>
    </source>
</evidence>
<dbReference type="EMBL" id="JRNT01000009">
    <property type="protein sequence ID" value="KGF47424.1"/>
    <property type="molecule type" value="Genomic_DNA"/>
</dbReference>
<dbReference type="Proteomes" id="UP000029628">
    <property type="component" value="Unassembled WGS sequence"/>
</dbReference>
<evidence type="ECO:0000313" key="1">
    <source>
        <dbReference type="EMBL" id="KGF47424.1"/>
    </source>
</evidence>
<organism evidence="1 2">
    <name type="scientific">Veillonella montpellierensis DNF00314</name>
    <dbReference type="NCBI Taxonomy" id="1401067"/>
    <lineage>
        <taxon>Bacteria</taxon>
        <taxon>Bacillati</taxon>
        <taxon>Bacillota</taxon>
        <taxon>Negativicutes</taxon>
        <taxon>Veillonellales</taxon>
        <taxon>Veillonellaceae</taxon>
        <taxon>Veillonella</taxon>
    </lineage>
</organism>
<gene>
    <name evidence="1" type="ORF">HMPREF0872_04435</name>
</gene>
<proteinExistence type="predicted"/>
<keyword evidence="2" id="KW-1185">Reference proteome</keyword>
<dbReference type="AlphaFoldDB" id="A0A096CQ24"/>
<name>A0A096CQ24_9FIRM</name>
<comment type="caution">
    <text evidence="1">The sequence shown here is derived from an EMBL/GenBank/DDBJ whole genome shotgun (WGS) entry which is preliminary data.</text>
</comment>